<sequence length="182" mass="19037">MVATTLTLASCSAVAGTATRAPVPTNGAGLARVFVQPCEQIPHLVLRQQLLDPSPAVVSKHTTRSGTETRTCAYRSTDRSQHITIIASNNMLDQGQTSLLGADRHELTIGGRRAVSFVLPNSVKTHACEVDLAATTGIYGVQLSTTTTDYAPYRGCVAGRRALCPGIHALLSGVEPVITAGA</sequence>
<reference evidence="2 3" key="1">
    <citation type="submission" date="2016-11" db="EMBL/GenBank/DDBJ databases">
        <authorList>
            <consortium name="Pathogen Informatics"/>
        </authorList>
    </citation>
    <scope>NUCLEOTIDE SEQUENCE [LARGE SCALE GENOMIC DNA]</scope>
    <source>
        <strain evidence="2 3">104</strain>
    </source>
</reference>
<proteinExistence type="predicted"/>
<name>A0AB38D7R2_9MYCO</name>
<keyword evidence="1" id="KW-0732">Signal</keyword>
<dbReference type="AlphaFoldDB" id="A0AB38D7R2"/>
<organism evidence="2 3">
    <name type="scientific">Mycobacteroides abscessus subsp. abscessus</name>
    <dbReference type="NCBI Taxonomy" id="1185650"/>
    <lineage>
        <taxon>Bacteria</taxon>
        <taxon>Bacillati</taxon>
        <taxon>Actinomycetota</taxon>
        <taxon>Actinomycetes</taxon>
        <taxon>Mycobacteriales</taxon>
        <taxon>Mycobacteriaceae</taxon>
        <taxon>Mycobacteroides</taxon>
        <taxon>Mycobacteroides abscessus</taxon>
    </lineage>
</organism>
<evidence type="ECO:0000313" key="3">
    <source>
        <dbReference type="Proteomes" id="UP000185210"/>
    </source>
</evidence>
<dbReference type="Pfam" id="PF12079">
    <property type="entry name" value="DUF3558"/>
    <property type="match status" value="1"/>
</dbReference>
<evidence type="ECO:0000256" key="1">
    <source>
        <dbReference type="SAM" id="SignalP"/>
    </source>
</evidence>
<dbReference type="InterPro" id="IPR024520">
    <property type="entry name" value="DUF3558"/>
</dbReference>
<evidence type="ECO:0000313" key="2">
    <source>
        <dbReference type="EMBL" id="SIC27451.1"/>
    </source>
</evidence>
<dbReference type="Proteomes" id="UP000185210">
    <property type="component" value="Unassembled WGS sequence"/>
</dbReference>
<dbReference type="RefSeq" id="WP_234812435.1">
    <property type="nucleotide sequence ID" value="NZ_CAACXP010000026.1"/>
</dbReference>
<feature type="chain" id="PRO_5044236242" evidence="1">
    <location>
        <begin position="16"/>
        <end position="182"/>
    </location>
</feature>
<dbReference type="EMBL" id="FSHM01000019">
    <property type="protein sequence ID" value="SIC27451.1"/>
    <property type="molecule type" value="Genomic_DNA"/>
</dbReference>
<comment type="caution">
    <text evidence="2">The sequence shown here is derived from an EMBL/GenBank/DDBJ whole genome shotgun (WGS) entry which is preliminary data.</text>
</comment>
<gene>
    <name evidence="2" type="ORF">SAMEA2070301_05673</name>
</gene>
<protein>
    <submittedName>
        <fullName evidence="2">Protein of uncharacterized function (DUF3558)</fullName>
    </submittedName>
</protein>
<accession>A0AB38D7R2</accession>
<feature type="signal peptide" evidence="1">
    <location>
        <begin position="1"/>
        <end position="15"/>
    </location>
</feature>